<dbReference type="AlphaFoldDB" id="A0A9P0EWQ2"/>
<feature type="transmembrane region" description="Helical" evidence="2">
    <location>
        <begin position="51"/>
        <end position="69"/>
    </location>
</feature>
<keyword evidence="1" id="KW-0175">Coiled coil</keyword>
<evidence type="ECO:0000313" key="4">
    <source>
        <dbReference type="Proteomes" id="UP001152759"/>
    </source>
</evidence>
<keyword evidence="2" id="KW-1133">Transmembrane helix</keyword>
<sequence>MSELCKFGLFTLMVQEGITSTHGQTIHHHIHIGYYQWKSFLVQGVEAVTNGTYWAFGIIILGYLFYLIFVRQVVANLSDTKNPFKRLETPLEDPNVSADYANSTSSFFTPDYEATPFTVPYVPSFTLSAEDAKLMRPSLRQVWSFAREPTRGPSALEILKAEIQESRRLRHQLESDLEKILQENEGLATDRSDWADHLLQFKVNRTTLAERLTASKNRLTASSIADHKILEHRLAASKTEIQELQLQIDELKSEKQSAIEMVSKILFRPNSPGHRLMLGQHGYHPSGNYRNFADDDFRNSHPGAGAPKSSIYLGSTSCVNFTISNITEPPHENCSGQFCRSSKVPENGMSPDPPRNIDPVGVYGPNHTWRPHPNLLRKNSDGPEICVSPNPLRNRVNLKVAESDISLDPHANGAACRPDPVGSCSSRRQLGYGTIRPQIYTGTTQSLRIIRICTGASKI</sequence>
<proteinExistence type="predicted"/>
<evidence type="ECO:0000256" key="2">
    <source>
        <dbReference type="SAM" id="Phobius"/>
    </source>
</evidence>
<name>A0A9P0EWQ2_BEMTA</name>
<accession>A0A9P0EWQ2</accession>
<feature type="coiled-coil region" evidence="1">
    <location>
        <begin position="227"/>
        <end position="261"/>
    </location>
</feature>
<dbReference type="Proteomes" id="UP001152759">
    <property type="component" value="Chromosome 1"/>
</dbReference>
<keyword evidence="2" id="KW-0812">Transmembrane</keyword>
<evidence type="ECO:0000256" key="1">
    <source>
        <dbReference type="SAM" id="Coils"/>
    </source>
</evidence>
<dbReference type="KEGG" id="btab:109036387"/>
<dbReference type="EMBL" id="OU963862">
    <property type="protein sequence ID" value="CAH0382329.1"/>
    <property type="molecule type" value="Genomic_DNA"/>
</dbReference>
<keyword evidence="2" id="KW-0472">Membrane</keyword>
<feature type="coiled-coil region" evidence="1">
    <location>
        <begin position="156"/>
        <end position="190"/>
    </location>
</feature>
<reference evidence="3" key="1">
    <citation type="submission" date="2021-12" db="EMBL/GenBank/DDBJ databases">
        <authorList>
            <person name="King R."/>
        </authorList>
    </citation>
    <scope>NUCLEOTIDE SEQUENCE</scope>
</reference>
<organism evidence="3 4">
    <name type="scientific">Bemisia tabaci</name>
    <name type="common">Sweetpotato whitefly</name>
    <name type="synonym">Aleurodes tabaci</name>
    <dbReference type="NCBI Taxonomy" id="7038"/>
    <lineage>
        <taxon>Eukaryota</taxon>
        <taxon>Metazoa</taxon>
        <taxon>Ecdysozoa</taxon>
        <taxon>Arthropoda</taxon>
        <taxon>Hexapoda</taxon>
        <taxon>Insecta</taxon>
        <taxon>Pterygota</taxon>
        <taxon>Neoptera</taxon>
        <taxon>Paraneoptera</taxon>
        <taxon>Hemiptera</taxon>
        <taxon>Sternorrhyncha</taxon>
        <taxon>Aleyrodoidea</taxon>
        <taxon>Aleyrodidae</taxon>
        <taxon>Aleyrodinae</taxon>
        <taxon>Bemisia</taxon>
    </lineage>
</organism>
<evidence type="ECO:0000313" key="3">
    <source>
        <dbReference type="EMBL" id="CAH0382329.1"/>
    </source>
</evidence>
<gene>
    <name evidence="3" type="ORF">BEMITA_LOCUS1881</name>
</gene>
<keyword evidence="4" id="KW-1185">Reference proteome</keyword>
<protein>
    <submittedName>
        <fullName evidence="3">Uncharacterized protein</fullName>
    </submittedName>
</protein>